<dbReference type="InterPro" id="IPR016169">
    <property type="entry name" value="FAD-bd_PCMH_sub2"/>
</dbReference>
<dbReference type="SUPFAM" id="SSF56176">
    <property type="entry name" value="FAD-binding/transporter-associated domain-like"/>
    <property type="match status" value="1"/>
</dbReference>
<evidence type="ECO:0000313" key="23">
    <source>
        <dbReference type="Proteomes" id="UP001589628"/>
    </source>
</evidence>
<organism evidence="22 23">
    <name type="scientific">Balneatrix alpica</name>
    <dbReference type="NCBI Taxonomy" id="75684"/>
    <lineage>
        <taxon>Bacteria</taxon>
        <taxon>Pseudomonadati</taxon>
        <taxon>Pseudomonadota</taxon>
        <taxon>Gammaproteobacteria</taxon>
        <taxon>Oceanospirillales</taxon>
        <taxon>Balneatrichaceae</taxon>
        <taxon>Balneatrix</taxon>
    </lineage>
</organism>
<dbReference type="InterPro" id="IPR006094">
    <property type="entry name" value="Oxid_FAD_bind_N"/>
</dbReference>
<dbReference type="Gene3D" id="3.30.43.10">
    <property type="entry name" value="Uridine Diphospho-n-acetylenolpyruvylglucosamine Reductase, domain 2"/>
    <property type="match status" value="1"/>
</dbReference>
<dbReference type="SUPFAM" id="SSF56194">
    <property type="entry name" value="Uridine diphospho-N-Acetylenolpyruvylglucosamine reductase, MurB, C-terminal domain"/>
    <property type="match status" value="1"/>
</dbReference>
<evidence type="ECO:0000256" key="5">
    <source>
        <dbReference type="ARBA" id="ARBA00010485"/>
    </source>
</evidence>
<dbReference type="Gene3D" id="3.30.465.10">
    <property type="match status" value="1"/>
</dbReference>
<comment type="subcellular location">
    <subcellularLocation>
        <location evidence="3 20">Cytoplasm</location>
    </subcellularLocation>
</comment>
<keyword evidence="23" id="KW-1185">Reference proteome</keyword>
<sequence>MTLGVSSSVAVPANWQRHYDLTRFNTLGFQATAEYFCQVDSEEQLHQAIASAKQLGLSWRVLGGGSNVVLLEDLPGLTVHMHILGKRVRQQDRTILLEAGAGENWHQLVLYSLAQGWQGLENLALIPGTLGAAPVQNIGAYGVELADVLVRVRCLDSQSLRFIELENQQCRFAYRDSLFKQAEGKGFIITAVELRLQPDGQPKLGYAALNTQLAAWGIKHPTPAQVAEAVIAVRQSKLPDPAVLGNAGSFFKNPWVSAAHYQKLKESFPALVAYPDGEGYKLAAGWLIDQLGYKGMRRQGVGVHEQQALVLVHYGQGDGRQLQALAAEIRQAVWQRYQVELEQEPQILP</sequence>
<evidence type="ECO:0000256" key="7">
    <source>
        <dbReference type="ARBA" id="ARBA00015188"/>
    </source>
</evidence>
<comment type="similarity">
    <text evidence="5 20">Belongs to the MurB family.</text>
</comment>
<evidence type="ECO:0000256" key="10">
    <source>
        <dbReference type="ARBA" id="ARBA00022630"/>
    </source>
</evidence>
<evidence type="ECO:0000256" key="3">
    <source>
        <dbReference type="ARBA" id="ARBA00004496"/>
    </source>
</evidence>
<comment type="caution">
    <text evidence="22">The sequence shown here is derived from an EMBL/GenBank/DDBJ whole genome shotgun (WGS) entry which is preliminary data.</text>
</comment>
<dbReference type="PROSITE" id="PS51387">
    <property type="entry name" value="FAD_PCMH"/>
    <property type="match status" value="1"/>
</dbReference>
<evidence type="ECO:0000256" key="16">
    <source>
        <dbReference type="ARBA" id="ARBA00023306"/>
    </source>
</evidence>
<name>A0ABV5ZAM1_9GAMM</name>
<dbReference type="NCBIfam" id="NF000755">
    <property type="entry name" value="PRK00046.1"/>
    <property type="match status" value="1"/>
</dbReference>
<dbReference type="InterPro" id="IPR016166">
    <property type="entry name" value="FAD-bd_PCMH"/>
</dbReference>
<evidence type="ECO:0000256" key="18">
    <source>
        <dbReference type="ARBA" id="ARBA00031026"/>
    </source>
</evidence>
<dbReference type="Pfam" id="PF02873">
    <property type="entry name" value="MurB_C"/>
    <property type="match status" value="1"/>
</dbReference>
<dbReference type="HAMAP" id="MF_00037">
    <property type="entry name" value="MurB"/>
    <property type="match status" value="1"/>
</dbReference>
<evidence type="ECO:0000256" key="12">
    <source>
        <dbReference type="ARBA" id="ARBA00022857"/>
    </source>
</evidence>
<evidence type="ECO:0000313" key="22">
    <source>
        <dbReference type="EMBL" id="MFB9885589.1"/>
    </source>
</evidence>
<dbReference type="EMBL" id="JBHLZN010000001">
    <property type="protein sequence ID" value="MFB9885589.1"/>
    <property type="molecule type" value="Genomic_DNA"/>
</dbReference>
<dbReference type="Pfam" id="PF01565">
    <property type="entry name" value="FAD_binding_4"/>
    <property type="match status" value="1"/>
</dbReference>
<keyword evidence="16 20" id="KW-0131">Cell cycle</keyword>
<dbReference type="InterPro" id="IPR016167">
    <property type="entry name" value="FAD-bd_PCMH_sub1"/>
</dbReference>
<dbReference type="InterPro" id="IPR036318">
    <property type="entry name" value="FAD-bd_PCMH-like_sf"/>
</dbReference>
<reference evidence="22 23" key="1">
    <citation type="submission" date="2024-09" db="EMBL/GenBank/DDBJ databases">
        <authorList>
            <person name="Sun Q."/>
            <person name="Mori K."/>
        </authorList>
    </citation>
    <scope>NUCLEOTIDE SEQUENCE [LARGE SCALE GENOMIC DNA]</scope>
    <source>
        <strain evidence="22 23">ATCC 51285</strain>
    </source>
</reference>
<dbReference type="PANTHER" id="PTHR21071">
    <property type="entry name" value="UDP-N-ACETYLENOLPYRUVOYLGLUCOSAMINE REDUCTASE"/>
    <property type="match status" value="1"/>
</dbReference>
<accession>A0ABV5ZAM1</accession>
<comment type="pathway">
    <text evidence="4 20">Cell wall biogenesis; peptidoglycan biosynthesis.</text>
</comment>
<keyword evidence="13 20" id="KW-0133">Cell shape</keyword>
<dbReference type="RefSeq" id="WP_245593691.1">
    <property type="nucleotide sequence ID" value="NZ_JAUESS010000005.1"/>
</dbReference>
<keyword evidence="10 20" id="KW-0285">Flavoprotein</keyword>
<evidence type="ECO:0000256" key="19">
    <source>
        <dbReference type="ARBA" id="ARBA00048914"/>
    </source>
</evidence>
<evidence type="ECO:0000256" key="11">
    <source>
        <dbReference type="ARBA" id="ARBA00022827"/>
    </source>
</evidence>
<dbReference type="InterPro" id="IPR011601">
    <property type="entry name" value="MurB_C"/>
</dbReference>
<dbReference type="NCBIfam" id="TIGR00179">
    <property type="entry name" value="murB"/>
    <property type="match status" value="1"/>
</dbReference>
<dbReference type="Proteomes" id="UP001589628">
    <property type="component" value="Unassembled WGS sequence"/>
</dbReference>
<feature type="active site" evidence="20">
    <location>
        <position position="175"/>
    </location>
</feature>
<keyword evidence="14 20" id="KW-0573">Peptidoglycan synthesis</keyword>
<dbReference type="Gene3D" id="3.90.78.10">
    <property type="entry name" value="UDP-N-acetylenolpyruvoylglucosamine reductase, C-terminal domain"/>
    <property type="match status" value="1"/>
</dbReference>
<evidence type="ECO:0000256" key="13">
    <source>
        <dbReference type="ARBA" id="ARBA00022960"/>
    </source>
</evidence>
<feature type="domain" description="FAD-binding PCMH-type" evidence="21">
    <location>
        <begin position="28"/>
        <end position="199"/>
    </location>
</feature>
<protein>
    <recommendedName>
        <fullName evidence="7 20">UDP-N-acetylenolpyruvoylglucosamine reductase</fullName>
        <ecNumber evidence="6 20">1.3.1.98</ecNumber>
    </recommendedName>
    <alternativeName>
        <fullName evidence="18 20">UDP-N-acetylmuramate dehydrogenase</fullName>
    </alternativeName>
</protein>
<keyword evidence="17 20" id="KW-0961">Cell wall biogenesis/degradation</keyword>
<evidence type="ECO:0000256" key="1">
    <source>
        <dbReference type="ARBA" id="ARBA00001974"/>
    </source>
</evidence>
<dbReference type="GO" id="GO:0008762">
    <property type="term" value="F:UDP-N-acetylmuramate dehydrogenase activity"/>
    <property type="evidence" value="ECO:0007669"/>
    <property type="project" value="UniProtKB-EC"/>
</dbReference>
<evidence type="ECO:0000256" key="4">
    <source>
        <dbReference type="ARBA" id="ARBA00004752"/>
    </source>
</evidence>
<comment type="cofactor">
    <cofactor evidence="1 20">
        <name>FAD</name>
        <dbReference type="ChEBI" id="CHEBI:57692"/>
    </cofactor>
</comment>
<keyword evidence="8 20" id="KW-0963">Cytoplasm</keyword>
<evidence type="ECO:0000256" key="15">
    <source>
        <dbReference type="ARBA" id="ARBA00023002"/>
    </source>
</evidence>
<dbReference type="PANTHER" id="PTHR21071:SF4">
    <property type="entry name" value="UDP-N-ACETYLENOLPYRUVOYLGLUCOSAMINE REDUCTASE"/>
    <property type="match status" value="1"/>
</dbReference>
<keyword evidence="9 20" id="KW-0132">Cell division</keyword>
<dbReference type="InterPro" id="IPR003170">
    <property type="entry name" value="MurB"/>
</dbReference>
<evidence type="ECO:0000256" key="14">
    <source>
        <dbReference type="ARBA" id="ARBA00022984"/>
    </source>
</evidence>
<dbReference type="InterPro" id="IPR036635">
    <property type="entry name" value="MurB_C_sf"/>
</dbReference>
<evidence type="ECO:0000256" key="20">
    <source>
        <dbReference type="HAMAP-Rule" id="MF_00037"/>
    </source>
</evidence>
<feature type="active site" description="Proton donor" evidence="20">
    <location>
        <position position="249"/>
    </location>
</feature>
<keyword evidence="12 20" id="KW-0521">NADP</keyword>
<gene>
    <name evidence="20 22" type="primary">murB</name>
    <name evidence="22" type="ORF">ACFFLH_04115</name>
</gene>
<evidence type="ECO:0000256" key="2">
    <source>
        <dbReference type="ARBA" id="ARBA00003921"/>
    </source>
</evidence>
<keyword evidence="11 20" id="KW-0274">FAD</keyword>
<dbReference type="EC" id="1.3.1.98" evidence="6 20"/>
<feature type="active site" evidence="20">
    <location>
        <position position="344"/>
    </location>
</feature>
<proteinExistence type="inferred from homology"/>
<evidence type="ECO:0000256" key="6">
    <source>
        <dbReference type="ARBA" id="ARBA00012518"/>
    </source>
</evidence>
<comment type="catalytic activity">
    <reaction evidence="19 20">
        <text>UDP-N-acetyl-alpha-D-muramate + NADP(+) = UDP-N-acetyl-3-O-(1-carboxyvinyl)-alpha-D-glucosamine + NADPH + H(+)</text>
        <dbReference type="Rhea" id="RHEA:12248"/>
        <dbReference type="ChEBI" id="CHEBI:15378"/>
        <dbReference type="ChEBI" id="CHEBI:57783"/>
        <dbReference type="ChEBI" id="CHEBI:58349"/>
        <dbReference type="ChEBI" id="CHEBI:68483"/>
        <dbReference type="ChEBI" id="CHEBI:70757"/>
        <dbReference type="EC" id="1.3.1.98"/>
    </reaction>
</comment>
<comment type="function">
    <text evidence="2 20">Cell wall formation.</text>
</comment>
<evidence type="ECO:0000256" key="9">
    <source>
        <dbReference type="ARBA" id="ARBA00022618"/>
    </source>
</evidence>
<evidence type="ECO:0000256" key="17">
    <source>
        <dbReference type="ARBA" id="ARBA00023316"/>
    </source>
</evidence>
<evidence type="ECO:0000259" key="21">
    <source>
        <dbReference type="PROSITE" id="PS51387"/>
    </source>
</evidence>
<keyword evidence="15 20" id="KW-0560">Oxidoreductase</keyword>
<evidence type="ECO:0000256" key="8">
    <source>
        <dbReference type="ARBA" id="ARBA00022490"/>
    </source>
</evidence>